<evidence type="ECO:0000313" key="2">
    <source>
        <dbReference type="EMBL" id="ADP00197.1"/>
    </source>
</evidence>
<organism evidence="2 3">
    <name type="scientific">Cyanophage NATL2A-133</name>
    <dbReference type="NCBI Taxonomy" id="445692"/>
    <lineage>
        <taxon>Viruses</taxon>
        <taxon>Duplodnaviria</taxon>
        <taxon>Heunggongvirae</taxon>
        <taxon>Uroviricota</taxon>
        <taxon>Caudoviricetes</taxon>
        <taxon>Autographivirales</taxon>
        <taxon>Sechaudvirinae</taxon>
        <taxon>Tangaroavirus</taxon>
        <taxon>Tangaroavirus NATL2A133</taxon>
    </lineage>
</organism>
<feature type="region of interest" description="Disordered" evidence="1">
    <location>
        <begin position="1"/>
        <end position="20"/>
    </location>
</feature>
<accession>E3SP80</accession>
<keyword evidence="3" id="KW-1185">Reference proteome</keyword>
<feature type="compositionally biased region" description="Basic residues" evidence="1">
    <location>
        <begin position="7"/>
        <end position="19"/>
    </location>
</feature>
<sequence length="89" mass="10350">MTTPTTRKPRRAKRAKAPVKKQVQLPVIPGNVRPNVELISMQAYWQDIRNRSSIHNYEVNEAMNELRIAVKWTNARIDQLCDRIKEVAP</sequence>
<name>E3SP80_9CAUD</name>
<evidence type="ECO:0000256" key="1">
    <source>
        <dbReference type="SAM" id="MobiDB-lite"/>
    </source>
</evidence>
<dbReference type="KEGG" id="vg:11538179"/>
<dbReference type="EMBL" id="GU071104">
    <property type="protein sequence ID" value="ADP00197.1"/>
    <property type="molecule type" value="Genomic_DNA"/>
</dbReference>
<dbReference type="RefSeq" id="YP_005087569.1">
    <property type="nucleotide sequence ID" value="NC_016659.1"/>
</dbReference>
<protein>
    <submittedName>
        <fullName evidence="2">Predicted protein</fullName>
    </submittedName>
</protein>
<gene>
    <name evidence="2" type="ORF">CYPG_00060</name>
</gene>
<dbReference type="GeneID" id="11538179"/>
<evidence type="ECO:0000313" key="3">
    <source>
        <dbReference type="Proteomes" id="UP000006533"/>
    </source>
</evidence>
<dbReference type="OrthoDB" id="26611at10239"/>
<dbReference type="Proteomes" id="UP000006533">
    <property type="component" value="Segment"/>
</dbReference>
<reference evidence="2 3" key="1">
    <citation type="submission" date="2009-10" db="EMBL/GenBank/DDBJ databases">
        <title>The Genome Sequence of Cyanophage NATL2A-133.</title>
        <authorList>
            <consortium name="The Broad Institute Genome Sequencing Platform"/>
            <person name="Henn M.R."/>
            <person name="Sullivan M.S."/>
            <person name="Osburne M.S."/>
            <person name="Levin J."/>
            <person name="Malboeuf C."/>
            <person name="Casali M."/>
            <person name="Russ C."/>
            <person name="Lennon N."/>
            <person name="Erlich R."/>
            <person name="Young S.K."/>
            <person name="Koehrsen M."/>
            <person name="Yandava C."/>
            <person name="Zeng Q."/>
            <person name="Alvarado L."/>
            <person name="Anderson S."/>
            <person name="Berlin A."/>
            <person name="Borenstein D."/>
            <person name="Chen Z."/>
            <person name="Engels R."/>
            <person name="Freedman E."/>
            <person name="Gellesch M."/>
            <person name="Goldberg J."/>
            <person name="Green L."/>
            <person name="Griggs A."/>
            <person name="Gujja S."/>
            <person name="Heiman D."/>
            <person name="Hepburn T."/>
            <person name="Howarth C."/>
            <person name="Jen D."/>
            <person name="Larson L."/>
            <person name="Lewis B."/>
            <person name="Mehta T."/>
            <person name="Park D."/>
            <person name="Pearson M."/>
            <person name="Roberts A."/>
            <person name="Ryan E."/>
            <person name="Saif S."/>
            <person name="Shea T."/>
            <person name="Shenoy N."/>
            <person name="Sisk P."/>
            <person name="Stolte C."/>
            <person name="Sykes S."/>
            <person name="Walk T."/>
            <person name="White J."/>
            <person name="Yu Q."/>
            <person name="Coleman M.L."/>
            <person name="Huang K.H."/>
            <person name="Weigele P.R."/>
            <person name="DeFrancesco A.S."/>
            <person name="Kern S.E."/>
            <person name="Thompson L.R."/>
            <person name="Fu R."/>
            <person name="Hombeck B."/>
            <person name="Chisholm S.W."/>
            <person name="Haas B."/>
            <person name="Nusbaum C."/>
            <person name="Galagan J."/>
            <person name="Birren B."/>
        </authorList>
    </citation>
    <scope>NUCLEOTIDE SEQUENCE [LARGE SCALE GENOMIC DNA]</scope>
    <source>
        <strain evidence="2">NATL2A-133</strain>
    </source>
</reference>
<proteinExistence type="predicted"/>